<proteinExistence type="predicted"/>
<accession>A0A0E9U877</accession>
<dbReference type="AlphaFoldDB" id="A0A0E9U877"/>
<evidence type="ECO:0000313" key="1">
    <source>
        <dbReference type="EMBL" id="JAH61927.1"/>
    </source>
</evidence>
<reference evidence="1" key="1">
    <citation type="submission" date="2014-11" db="EMBL/GenBank/DDBJ databases">
        <authorList>
            <person name="Amaro Gonzalez C."/>
        </authorList>
    </citation>
    <scope>NUCLEOTIDE SEQUENCE</scope>
</reference>
<dbReference type="EMBL" id="GBXM01046650">
    <property type="protein sequence ID" value="JAH61927.1"/>
    <property type="molecule type" value="Transcribed_RNA"/>
</dbReference>
<protein>
    <submittedName>
        <fullName evidence="1">Uncharacterized protein</fullName>
    </submittedName>
</protein>
<name>A0A0E9U877_ANGAN</name>
<sequence>MINEFLICQLCICTEKNTLRSCSVSNVAYPECVQP</sequence>
<reference evidence="1" key="2">
    <citation type="journal article" date="2015" name="Fish Shellfish Immunol.">
        <title>Early steps in the European eel (Anguilla anguilla)-Vibrio vulnificus interaction in the gills: Role of the RtxA13 toxin.</title>
        <authorList>
            <person name="Callol A."/>
            <person name="Pajuelo D."/>
            <person name="Ebbesson L."/>
            <person name="Teles M."/>
            <person name="MacKenzie S."/>
            <person name="Amaro C."/>
        </authorList>
    </citation>
    <scope>NUCLEOTIDE SEQUENCE</scope>
</reference>
<organism evidence="1">
    <name type="scientific">Anguilla anguilla</name>
    <name type="common">European freshwater eel</name>
    <name type="synonym">Muraena anguilla</name>
    <dbReference type="NCBI Taxonomy" id="7936"/>
    <lineage>
        <taxon>Eukaryota</taxon>
        <taxon>Metazoa</taxon>
        <taxon>Chordata</taxon>
        <taxon>Craniata</taxon>
        <taxon>Vertebrata</taxon>
        <taxon>Euteleostomi</taxon>
        <taxon>Actinopterygii</taxon>
        <taxon>Neopterygii</taxon>
        <taxon>Teleostei</taxon>
        <taxon>Anguilliformes</taxon>
        <taxon>Anguillidae</taxon>
        <taxon>Anguilla</taxon>
    </lineage>
</organism>